<name>L8JX65_9BACT</name>
<dbReference type="AlphaFoldDB" id="L8JX65"/>
<dbReference type="Proteomes" id="UP000011135">
    <property type="component" value="Unassembled WGS sequence"/>
</dbReference>
<accession>L8JX65</accession>
<evidence type="ECO:0000313" key="1">
    <source>
        <dbReference type="EMBL" id="ELR71802.1"/>
    </source>
</evidence>
<evidence type="ECO:0000313" key="2">
    <source>
        <dbReference type="Proteomes" id="UP000011135"/>
    </source>
</evidence>
<sequence>MKDYTDYLCPLFVIFAKRISIVPLKKADAEAKLKVLEESLAKL</sequence>
<protein>
    <submittedName>
        <fullName evidence="1">Uncharacterized protein</fullName>
    </submittedName>
</protein>
<keyword evidence="2" id="KW-1185">Reference proteome</keyword>
<dbReference type="EMBL" id="AMZN01000032">
    <property type="protein sequence ID" value="ELR71802.1"/>
    <property type="molecule type" value="Genomic_DNA"/>
</dbReference>
<gene>
    <name evidence="1" type="ORF">C900_02177</name>
</gene>
<comment type="caution">
    <text evidence="1">The sequence shown here is derived from an EMBL/GenBank/DDBJ whole genome shotgun (WGS) entry which is preliminary data.</text>
</comment>
<reference evidence="1 2" key="1">
    <citation type="submission" date="2012-12" db="EMBL/GenBank/DDBJ databases">
        <title>Genome assembly of Fulvivirga imtechensis AK7.</title>
        <authorList>
            <person name="Nupur N."/>
            <person name="Khatri I."/>
            <person name="Kumar R."/>
            <person name="Subramanian S."/>
            <person name="Pinnaka A."/>
        </authorList>
    </citation>
    <scope>NUCLEOTIDE SEQUENCE [LARGE SCALE GENOMIC DNA]</scope>
    <source>
        <strain evidence="1 2">AK7</strain>
    </source>
</reference>
<organism evidence="1 2">
    <name type="scientific">Fulvivirga imtechensis AK7</name>
    <dbReference type="NCBI Taxonomy" id="1237149"/>
    <lineage>
        <taxon>Bacteria</taxon>
        <taxon>Pseudomonadati</taxon>
        <taxon>Bacteroidota</taxon>
        <taxon>Cytophagia</taxon>
        <taxon>Cytophagales</taxon>
        <taxon>Fulvivirgaceae</taxon>
        <taxon>Fulvivirga</taxon>
    </lineage>
</organism>
<proteinExistence type="predicted"/>